<dbReference type="PANTHER" id="PTHR10587">
    <property type="entry name" value="GLYCOSYL TRANSFERASE-RELATED"/>
    <property type="match status" value="1"/>
</dbReference>
<evidence type="ECO:0000313" key="5">
    <source>
        <dbReference type="Proteomes" id="UP000682308"/>
    </source>
</evidence>
<feature type="domain" description="NodB homology" evidence="3">
    <location>
        <begin position="252"/>
        <end position="426"/>
    </location>
</feature>
<evidence type="ECO:0000256" key="1">
    <source>
        <dbReference type="ARBA" id="ARBA00022723"/>
    </source>
</evidence>
<dbReference type="InterPro" id="IPR011330">
    <property type="entry name" value="Glyco_hydro/deAcase_b/a-brl"/>
</dbReference>
<dbReference type="Proteomes" id="UP000682308">
    <property type="component" value="Unassembled WGS sequence"/>
</dbReference>
<dbReference type="SUPFAM" id="SSF88713">
    <property type="entry name" value="Glycoside hydrolase/deacetylase"/>
    <property type="match status" value="1"/>
</dbReference>
<sequence length="435" mass="46551">MTRIKGIRIISHNSEDHTCKWATGYPDVPGATAMTAAMKEKVEERVDAFLGQEGDGPATLCGGAPAGTEAARDAELNVSFSFLVASGDVLGVRLTTVQAPTAGDGIDTRTYWYDGKDKVHKSAPELIADGSRNAFLTAVQERLKKKEGADPTLLDDPADHDFSLDDMAFTADGDLTVVFDRGTAGVPAGGRYSVTLPRTTVSPWLSDFGMRVQKQTVSPSTGLDLGATDAPAPPVPTHTADGEDTTDCAKVKCVALTFDDGPAAPYTGTLLDHLAQYDARATFFTVGQNVAAHPELVRAEARAGHEIANHSWNHPDLTRLTPAEIRSQLTRTNAAIEAATGKEPTLFRPPYGAINGKVRSATGLSPVLWDLDTEDWKYPDASRVAQSVTSKVDRNDVILLHDIHATSVEAVPGILRTLTARGFHFVTISHLRDTL</sequence>
<dbReference type="Gene3D" id="3.20.20.370">
    <property type="entry name" value="Glycoside hydrolase/deacetylase"/>
    <property type="match status" value="1"/>
</dbReference>
<organism evidence="4 5">
    <name type="scientific">Streptomyces tuirus</name>
    <dbReference type="NCBI Taxonomy" id="68278"/>
    <lineage>
        <taxon>Bacteria</taxon>
        <taxon>Bacillati</taxon>
        <taxon>Actinomycetota</taxon>
        <taxon>Actinomycetes</taxon>
        <taxon>Kitasatosporales</taxon>
        <taxon>Streptomycetaceae</taxon>
        <taxon>Streptomyces</taxon>
    </lineage>
</organism>
<keyword evidence="2" id="KW-0378">Hydrolase</keyword>
<dbReference type="GO" id="GO:0046872">
    <property type="term" value="F:metal ion binding"/>
    <property type="evidence" value="ECO:0007669"/>
    <property type="project" value="UniProtKB-KW"/>
</dbReference>
<proteinExistence type="predicted"/>
<protein>
    <submittedName>
        <fullName evidence="4">Polysaccharide deacetylase family protein</fullName>
    </submittedName>
</protein>
<keyword evidence="1" id="KW-0479">Metal-binding</keyword>
<evidence type="ECO:0000313" key="4">
    <source>
        <dbReference type="EMBL" id="MBR8640583.1"/>
    </source>
</evidence>
<dbReference type="PANTHER" id="PTHR10587:SF133">
    <property type="entry name" value="CHITIN DEACETYLASE 1-RELATED"/>
    <property type="match status" value="1"/>
</dbReference>
<dbReference type="CDD" id="cd10954">
    <property type="entry name" value="CE4_CtAXE_like"/>
    <property type="match status" value="1"/>
</dbReference>
<gene>
    <name evidence="4" type="ORF">KEF29_17810</name>
</gene>
<dbReference type="AlphaFoldDB" id="A0A941FAN6"/>
<dbReference type="InterPro" id="IPR050248">
    <property type="entry name" value="Polysacc_deacetylase_ArnD"/>
</dbReference>
<dbReference type="EMBL" id="JAGTPG010000002">
    <property type="protein sequence ID" value="MBR8640583.1"/>
    <property type="molecule type" value="Genomic_DNA"/>
</dbReference>
<evidence type="ECO:0000256" key="2">
    <source>
        <dbReference type="ARBA" id="ARBA00022801"/>
    </source>
</evidence>
<reference evidence="4 5" key="1">
    <citation type="submission" date="2021-04" db="EMBL/GenBank/DDBJ databases">
        <title>Characterization of the biosynthetic gene cluster of new lipopeptides with antitumor activity in the genome of the marine Streptomyces PHM034.</title>
        <authorList>
            <person name="Ceniceros A."/>
            <person name="Canedo L."/>
            <person name="Mendez C."/>
            <person name="Olano C."/>
            <person name="Schleissner C."/>
            <person name="Cuevas C."/>
            <person name="De La Calle F."/>
            <person name="Salas J.A."/>
        </authorList>
    </citation>
    <scope>NUCLEOTIDE SEQUENCE [LARGE SCALE GENOMIC DNA]</scope>
    <source>
        <strain evidence="4 5">PHM034</strain>
    </source>
</reference>
<dbReference type="Pfam" id="PF01522">
    <property type="entry name" value="Polysacc_deac_1"/>
    <property type="match status" value="1"/>
</dbReference>
<dbReference type="InterPro" id="IPR002509">
    <property type="entry name" value="NODB_dom"/>
</dbReference>
<name>A0A941FAN6_9ACTN</name>
<dbReference type="GO" id="GO:0005975">
    <property type="term" value="P:carbohydrate metabolic process"/>
    <property type="evidence" value="ECO:0007669"/>
    <property type="project" value="InterPro"/>
</dbReference>
<evidence type="ECO:0000259" key="3">
    <source>
        <dbReference type="PROSITE" id="PS51677"/>
    </source>
</evidence>
<accession>A0A941FAN6</accession>
<dbReference type="GO" id="GO:0016810">
    <property type="term" value="F:hydrolase activity, acting on carbon-nitrogen (but not peptide) bonds"/>
    <property type="evidence" value="ECO:0007669"/>
    <property type="project" value="InterPro"/>
</dbReference>
<keyword evidence="5" id="KW-1185">Reference proteome</keyword>
<dbReference type="PROSITE" id="PS51677">
    <property type="entry name" value="NODB"/>
    <property type="match status" value="1"/>
</dbReference>
<dbReference type="GO" id="GO:0016020">
    <property type="term" value="C:membrane"/>
    <property type="evidence" value="ECO:0007669"/>
    <property type="project" value="TreeGrafter"/>
</dbReference>
<comment type="caution">
    <text evidence="4">The sequence shown here is derived from an EMBL/GenBank/DDBJ whole genome shotgun (WGS) entry which is preliminary data.</text>
</comment>